<sequence>MQDRLKHFLVLGLFLLISQPAWANCIRVTSTSSLSSMAIAAGYTAADWSGACDTCHGNIGLPAVISINSGTNFQPSGTLLASAVGNFLTAATNKTYASNQILFRCALSDAGSLYEMYATNGDNAYTGMYASAEIEGAYYDVAKNVAVRMTNLSTGEYYSRYWKQRQITSADWYQDGTYIYIPASAFSNVLYEMYKISSTTYYLNASNYYKDAYTQPRGYIAFKGPGLASNSIVVGQDSAIYYYGWYTNWPGAWSTYNAVTYVRGALCQVKDYPAVVLLPTVSSAALQAGGTSQAPFSVSLECESGAVSGTATSTASKANVAMGFLVNQPVAVSAAQGLGLVTSGGGLTWLLDSHYGNSGVASGVGIKILNRSGTAINLLPDRSITGTGNSRGWYAYQDLTSLTSTGAVNTYTGDFTASLEALSGQTVTPGTVNAQLQVVVNFQ</sequence>
<dbReference type="Pfam" id="PF00419">
    <property type="entry name" value="Fimbrial"/>
    <property type="match status" value="1"/>
</dbReference>
<keyword evidence="6" id="KW-1185">Reference proteome</keyword>
<gene>
    <name evidence="4" type="ORF">C1167_19840</name>
    <name evidence="3" type="ORF">SAMEA2273372_02162</name>
</gene>
<dbReference type="GO" id="GO:0043709">
    <property type="term" value="P:cell adhesion involved in single-species biofilm formation"/>
    <property type="evidence" value="ECO:0007669"/>
    <property type="project" value="TreeGrafter"/>
</dbReference>
<dbReference type="NCBIfam" id="NF011783">
    <property type="entry name" value="PRK15247.1"/>
    <property type="match status" value="1"/>
</dbReference>
<dbReference type="RefSeq" id="WP_063154969.1">
    <property type="nucleotide sequence ID" value="NZ_CP039452.1"/>
</dbReference>
<organism evidence="3 5">
    <name type="scientific">Enterobacter bugandensis</name>
    <dbReference type="NCBI Taxonomy" id="881260"/>
    <lineage>
        <taxon>Bacteria</taxon>
        <taxon>Pseudomonadati</taxon>
        <taxon>Pseudomonadota</taxon>
        <taxon>Gammaproteobacteria</taxon>
        <taxon>Enterobacterales</taxon>
        <taxon>Enterobacteriaceae</taxon>
        <taxon>Enterobacter</taxon>
    </lineage>
</organism>
<evidence type="ECO:0000313" key="4">
    <source>
        <dbReference type="EMBL" id="PNF70065.1"/>
    </source>
</evidence>
<keyword evidence="1" id="KW-0732">Signal</keyword>
<dbReference type="InterPro" id="IPR011228">
    <property type="entry name" value="UCP029766"/>
</dbReference>
<proteinExistence type="predicted"/>
<reference evidence="4 6" key="2">
    <citation type="submission" date="2018-01" db="EMBL/GenBank/DDBJ databases">
        <title>Multi-drug resistant Enterobacter species isolated from the International Space Station and comparative genomic analyses with human pathogenic strains.</title>
        <authorList>
            <person name="Singh N.K."/>
            <person name="Bezdan D."/>
            <person name="McIntyre A."/>
            <person name="Sielaff A.C."/>
            <person name="Wheeler K."/>
            <person name="Mason C."/>
            <person name="Venkateswaran K."/>
        </authorList>
    </citation>
    <scope>NUCLEOTIDE SEQUENCE [LARGE SCALE GENOMIC DNA]</scope>
    <source>
        <strain evidence="4 6">IF2SW-P2</strain>
    </source>
</reference>
<dbReference type="Proteomes" id="UP000236063">
    <property type="component" value="Unassembled WGS sequence"/>
</dbReference>
<dbReference type="GO" id="GO:0009289">
    <property type="term" value="C:pilus"/>
    <property type="evidence" value="ECO:0007669"/>
    <property type="project" value="InterPro"/>
</dbReference>
<dbReference type="InterPro" id="IPR008966">
    <property type="entry name" value="Adhesion_dom_sf"/>
</dbReference>
<evidence type="ECO:0000259" key="2">
    <source>
        <dbReference type="Pfam" id="PF00419"/>
    </source>
</evidence>
<dbReference type="SUPFAM" id="SSF49401">
    <property type="entry name" value="Bacterial adhesins"/>
    <property type="match status" value="1"/>
</dbReference>
<evidence type="ECO:0000313" key="6">
    <source>
        <dbReference type="Proteomes" id="UP000236063"/>
    </source>
</evidence>
<accession>A0A7Y8YKH1</accession>
<protein>
    <submittedName>
        <fullName evidence="3 4">Fimbrial protein</fullName>
    </submittedName>
</protein>
<name>A0A7Y8YKH1_9ENTR</name>
<reference evidence="3 5" key="1">
    <citation type="submission" date="2016-03" db="EMBL/GenBank/DDBJ databases">
        <authorList>
            <consortium name="Pathogen Informatics"/>
        </authorList>
    </citation>
    <scope>NUCLEOTIDE SEQUENCE [LARGE SCALE GENOMIC DNA]</scope>
    <source>
        <strain evidence="3">E1527</strain>
        <strain evidence="5">e1527</strain>
    </source>
</reference>
<feature type="signal peptide" evidence="1">
    <location>
        <begin position="1"/>
        <end position="23"/>
    </location>
</feature>
<evidence type="ECO:0000313" key="3">
    <source>
        <dbReference type="EMBL" id="CZX55141.1"/>
    </source>
</evidence>
<evidence type="ECO:0000256" key="1">
    <source>
        <dbReference type="SAM" id="SignalP"/>
    </source>
</evidence>
<dbReference type="Gene3D" id="2.60.40.1090">
    <property type="entry name" value="Fimbrial-type adhesion domain"/>
    <property type="match status" value="1"/>
</dbReference>
<dbReference type="EMBL" id="POUR01000001">
    <property type="protein sequence ID" value="PNF70065.1"/>
    <property type="molecule type" value="Genomic_DNA"/>
</dbReference>
<dbReference type="Proteomes" id="UP000076063">
    <property type="component" value="Unassembled WGS sequence"/>
</dbReference>
<evidence type="ECO:0000313" key="5">
    <source>
        <dbReference type="Proteomes" id="UP000076063"/>
    </source>
</evidence>
<feature type="domain" description="Fimbrial-type adhesion" evidence="2">
    <location>
        <begin position="261"/>
        <end position="443"/>
    </location>
</feature>
<comment type="caution">
    <text evidence="3">The sequence shown here is derived from an EMBL/GenBank/DDBJ whole genome shotgun (WGS) entry which is preliminary data.</text>
</comment>
<feature type="chain" id="PRO_5044662381" evidence="1">
    <location>
        <begin position="24"/>
        <end position="443"/>
    </location>
</feature>
<dbReference type="InterPro" id="IPR050263">
    <property type="entry name" value="Bact_Fimbrial_Adh_Pro"/>
</dbReference>
<dbReference type="EMBL" id="FJZI01000004">
    <property type="protein sequence ID" value="CZX55141.1"/>
    <property type="molecule type" value="Genomic_DNA"/>
</dbReference>
<dbReference type="PANTHER" id="PTHR33420">
    <property type="entry name" value="FIMBRIAL SUBUNIT ELFA-RELATED"/>
    <property type="match status" value="1"/>
</dbReference>
<dbReference type="PANTHER" id="PTHR33420:SF10">
    <property type="entry name" value="FIMBRIAE MAJOR SUBUNIT"/>
    <property type="match status" value="1"/>
</dbReference>
<dbReference type="InterPro" id="IPR036937">
    <property type="entry name" value="Adhesion_dom_fimbrial_sf"/>
</dbReference>
<dbReference type="InterPro" id="IPR000259">
    <property type="entry name" value="Adhesion_dom_fimbrial"/>
</dbReference>
<dbReference type="PIRSF" id="PIRSF029766">
    <property type="entry name" value="UCP029766"/>
    <property type="match status" value="1"/>
</dbReference>
<dbReference type="AlphaFoldDB" id="A0A7Y8YKH1"/>